<protein>
    <recommendedName>
        <fullName evidence="4">Protein kinase domain-containing protein</fullName>
    </recommendedName>
</protein>
<keyword evidence="3" id="KW-1185">Reference proteome</keyword>
<accession>A0A4U6XEP7</accession>
<dbReference type="OrthoDB" id="4267316at2759"/>
<feature type="region of interest" description="Disordered" evidence="1">
    <location>
        <begin position="411"/>
        <end position="442"/>
    </location>
</feature>
<evidence type="ECO:0000313" key="3">
    <source>
        <dbReference type="Proteomes" id="UP000310108"/>
    </source>
</evidence>
<dbReference type="Proteomes" id="UP000310108">
    <property type="component" value="Unassembled WGS sequence"/>
</dbReference>
<dbReference type="AlphaFoldDB" id="A0A4U6XEP7"/>
<gene>
    <name evidence="2" type="ORF">CTA1_5493</name>
</gene>
<feature type="compositionally biased region" description="Basic and acidic residues" evidence="1">
    <location>
        <begin position="425"/>
        <end position="442"/>
    </location>
</feature>
<sequence>MDFPDEAIVRRDHATLYSRGQTLSLTTHKVPKPWGWQYYPMPPGLASEETGLSEEDKDLSLVQMVFQDKNQPHNLNRQIQRDESKKMKVEILDVILGNDREGYTPGTQKLKCKVLQVPSNTTWAHEQHTPALDSVIFIKAFDPMFYPRFVDAIEMNWKVTARADMALSNEAGSYAFLHKHGLTGAPHIAPQWFGCWTLEVETTDPAHQGRTRHVGAIALEFVDGICLGKLFETDELGHYPTRDDDVKTLIQVDETTRLGTIEDLLANIVVQYKIGVNHIHIHPENVIVSFRRGSEVLERPRVSLVGYTDSVVGPLRQPPRNMFAKYPRPIHPWFRFDYSRLEPFFDCHWLPRHWQDDDDCLRLDQWLVDTFGPFENNDKYIGYMELDTELDEKAAALLASGNFHVEIEEAAVTQPTDDGDTDTAGSHDDLQKPGDSGHENPL</sequence>
<reference evidence="2 3" key="1">
    <citation type="journal article" date="2019" name="PLoS ONE">
        <title>Comparative genome analysis indicates high evolutionary potential of pathogenicity genes in Colletotrichum tanaceti.</title>
        <authorList>
            <person name="Lelwala R.V."/>
            <person name="Korhonen P.K."/>
            <person name="Young N.D."/>
            <person name="Scott J.B."/>
            <person name="Ades P.A."/>
            <person name="Gasser R.B."/>
            <person name="Taylor P.W.J."/>
        </authorList>
    </citation>
    <scope>NUCLEOTIDE SEQUENCE [LARGE SCALE GENOMIC DNA]</scope>
    <source>
        <strain evidence="2">BRIP57314</strain>
    </source>
</reference>
<dbReference type="EMBL" id="PJEX01000173">
    <property type="protein sequence ID" value="TKW53662.1"/>
    <property type="molecule type" value="Genomic_DNA"/>
</dbReference>
<evidence type="ECO:0000313" key="2">
    <source>
        <dbReference type="EMBL" id="TKW53662.1"/>
    </source>
</evidence>
<organism evidence="2 3">
    <name type="scientific">Colletotrichum tanaceti</name>
    <dbReference type="NCBI Taxonomy" id="1306861"/>
    <lineage>
        <taxon>Eukaryota</taxon>
        <taxon>Fungi</taxon>
        <taxon>Dikarya</taxon>
        <taxon>Ascomycota</taxon>
        <taxon>Pezizomycotina</taxon>
        <taxon>Sordariomycetes</taxon>
        <taxon>Hypocreomycetidae</taxon>
        <taxon>Glomerellales</taxon>
        <taxon>Glomerellaceae</taxon>
        <taxon>Colletotrichum</taxon>
        <taxon>Colletotrichum destructivum species complex</taxon>
    </lineage>
</organism>
<proteinExistence type="predicted"/>
<evidence type="ECO:0008006" key="4">
    <source>
        <dbReference type="Google" id="ProtNLM"/>
    </source>
</evidence>
<comment type="caution">
    <text evidence="2">The sequence shown here is derived from an EMBL/GenBank/DDBJ whole genome shotgun (WGS) entry which is preliminary data.</text>
</comment>
<evidence type="ECO:0000256" key="1">
    <source>
        <dbReference type="SAM" id="MobiDB-lite"/>
    </source>
</evidence>
<name>A0A4U6XEP7_9PEZI</name>